<name>A0A1J7JQG1_9PEZI</name>
<dbReference type="OrthoDB" id="5422293at2759"/>
<dbReference type="InParanoid" id="A0A1J7JQG1"/>
<evidence type="ECO:0000256" key="1">
    <source>
        <dbReference type="SAM" id="MobiDB-lite"/>
    </source>
</evidence>
<organism evidence="2 3">
    <name type="scientific">Coniochaeta ligniaria NRRL 30616</name>
    <dbReference type="NCBI Taxonomy" id="1408157"/>
    <lineage>
        <taxon>Eukaryota</taxon>
        <taxon>Fungi</taxon>
        <taxon>Dikarya</taxon>
        <taxon>Ascomycota</taxon>
        <taxon>Pezizomycotina</taxon>
        <taxon>Sordariomycetes</taxon>
        <taxon>Sordariomycetidae</taxon>
        <taxon>Coniochaetales</taxon>
        <taxon>Coniochaetaceae</taxon>
        <taxon>Coniochaeta</taxon>
    </lineage>
</organism>
<protein>
    <submittedName>
        <fullName evidence="2">Uncharacterized protein</fullName>
    </submittedName>
</protein>
<reference evidence="2 3" key="1">
    <citation type="submission" date="2016-10" db="EMBL/GenBank/DDBJ databases">
        <title>Draft genome sequence of Coniochaeta ligniaria NRRL30616, a lignocellulolytic fungus for bioabatement of inhibitors in plant biomass hydrolysates.</title>
        <authorList>
            <consortium name="DOE Joint Genome Institute"/>
            <person name="Jimenez D.J."/>
            <person name="Hector R.E."/>
            <person name="Riley R."/>
            <person name="Sun H."/>
            <person name="Grigoriev I.V."/>
            <person name="Van Elsas J.D."/>
            <person name="Nichols N.N."/>
        </authorList>
    </citation>
    <scope>NUCLEOTIDE SEQUENCE [LARGE SCALE GENOMIC DNA]</scope>
    <source>
        <strain evidence="2 3">NRRL 30616</strain>
    </source>
</reference>
<feature type="region of interest" description="Disordered" evidence="1">
    <location>
        <begin position="18"/>
        <end position="39"/>
    </location>
</feature>
<dbReference type="AlphaFoldDB" id="A0A1J7JQG1"/>
<evidence type="ECO:0000313" key="3">
    <source>
        <dbReference type="Proteomes" id="UP000182658"/>
    </source>
</evidence>
<keyword evidence="3" id="KW-1185">Reference proteome</keyword>
<dbReference type="Proteomes" id="UP000182658">
    <property type="component" value="Unassembled WGS sequence"/>
</dbReference>
<accession>A0A1J7JQG1</accession>
<dbReference type="EMBL" id="KV875095">
    <property type="protein sequence ID" value="OIW32176.1"/>
    <property type="molecule type" value="Genomic_DNA"/>
</dbReference>
<sequence length="218" mass="25347">MQLRNLLDCLKQRGKARPRNVVTSDDESLFPSWPPPNPSELLSQRALQRDRLSRRKYRAPRKVFEDSPLFGLYRLYEWILVDHPINLRNELECFWWARWPVAAIPDPGEQGDPERYAVLACIPALVVESFNERVRLGLRREEPHSILPLEEQLRWAATPEVFESVPEWTKGVRPLATTLHIPHSQPGLPQLTSLDDPQACLAFREKNILMAQPHIHFI</sequence>
<gene>
    <name evidence="2" type="ORF">CONLIGDRAFT_259294</name>
</gene>
<evidence type="ECO:0000313" key="2">
    <source>
        <dbReference type="EMBL" id="OIW32176.1"/>
    </source>
</evidence>
<proteinExistence type="predicted"/>